<dbReference type="EMBL" id="ATMT01000069">
    <property type="protein sequence ID" value="EPY05274.1"/>
    <property type="molecule type" value="Genomic_DNA"/>
</dbReference>
<sequence>MLTSLSYIVSVTVFTYFSERKPSFFNFARGWGMKFANMVCLYKKKRDKALDKGLARYMMFAIARSLLNKKVLVRELARYMMFAIDMKHANLKIAIRK</sequence>
<name>S9SKQ7_PAEAL</name>
<comment type="caution">
    <text evidence="1">The sequence shown here is derived from an EMBL/GenBank/DDBJ whole genome shotgun (WGS) entry which is preliminary data.</text>
</comment>
<reference evidence="1 2" key="1">
    <citation type="submission" date="2013-05" db="EMBL/GenBank/DDBJ databases">
        <authorList>
            <person name="Strain E.A."/>
            <person name="Brown E."/>
            <person name="Allard M.W."/>
            <person name="Luo Y.L."/>
        </authorList>
    </citation>
    <scope>NUCLEOTIDE SEQUENCE [LARGE SCALE GENOMIC DNA]</scope>
    <source>
        <strain evidence="1 2">TS-15</strain>
    </source>
</reference>
<dbReference type="AlphaFoldDB" id="S9SKQ7"/>
<protein>
    <submittedName>
        <fullName evidence="1">Uncharacterized protein</fullName>
    </submittedName>
</protein>
<dbReference type="PATRIC" id="fig|1117108.3.peg.4414"/>
<accession>S9SKQ7</accession>
<evidence type="ECO:0000313" key="2">
    <source>
        <dbReference type="Proteomes" id="UP000015344"/>
    </source>
</evidence>
<gene>
    <name evidence="1" type="ORF">PAALTS15_21413</name>
</gene>
<dbReference type="Proteomes" id="UP000015344">
    <property type="component" value="Unassembled WGS sequence"/>
</dbReference>
<organism evidence="1 2">
    <name type="scientific">Paenibacillus alvei TS-15</name>
    <dbReference type="NCBI Taxonomy" id="1117108"/>
    <lineage>
        <taxon>Bacteria</taxon>
        <taxon>Bacillati</taxon>
        <taxon>Bacillota</taxon>
        <taxon>Bacilli</taxon>
        <taxon>Bacillales</taxon>
        <taxon>Paenibacillaceae</taxon>
        <taxon>Paenibacillus</taxon>
    </lineage>
</organism>
<evidence type="ECO:0000313" key="1">
    <source>
        <dbReference type="EMBL" id="EPY05274.1"/>
    </source>
</evidence>
<proteinExistence type="predicted"/>